<dbReference type="InterPro" id="IPR052718">
    <property type="entry name" value="NmrA-type_oxidoreductase"/>
</dbReference>
<dbReference type="Gene3D" id="3.40.50.720">
    <property type="entry name" value="NAD(P)-binding Rossmann-like Domain"/>
    <property type="match status" value="1"/>
</dbReference>
<dbReference type="Gene3D" id="3.90.25.10">
    <property type="entry name" value="UDP-galactose 4-epimerase, domain 1"/>
    <property type="match status" value="1"/>
</dbReference>
<accession>A0ABV8U3Y8</accession>
<evidence type="ECO:0000313" key="3">
    <source>
        <dbReference type="EMBL" id="MFC4337353.1"/>
    </source>
</evidence>
<feature type="compositionally biased region" description="Basic and acidic residues" evidence="1">
    <location>
        <begin position="242"/>
        <end position="254"/>
    </location>
</feature>
<gene>
    <name evidence="3" type="ORF">ACFPET_19320</name>
</gene>
<protein>
    <submittedName>
        <fullName evidence="3">NAD(P)H-binding protein</fullName>
    </submittedName>
</protein>
<feature type="domain" description="NAD(P)-binding" evidence="2">
    <location>
        <begin position="11"/>
        <end position="144"/>
    </location>
</feature>
<dbReference type="SUPFAM" id="SSF51735">
    <property type="entry name" value="NAD(P)-binding Rossmann-fold domains"/>
    <property type="match status" value="1"/>
</dbReference>
<evidence type="ECO:0000313" key="4">
    <source>
        <dbReference type="Proteomes" id="UP001595823"/>
    </source>
</evidence>
<dbReference type="EMBL" id="JBHSDK010000028">
    <property type="protein sequence ID" value="MFC4337353.1"/>
    <property type="molecule type" value="Genomic_DNA"/>
</dbReference>
<dbReference type="InterPro" id="IPR036291">
    <property type="entry name" value="NAD(P)-bd_dom_sf"/>
</dbReference>
<evidence type="ECO:0000256" key="1">
    <source>
        <dbReference type="SAM" id="MobiDB-lite"/>
    </source>
</evidence>
<feature type="compositionally biased region" description="Low complexity" evidence="1">
    <location>
        <begin position="255"/>
        <end position="266"/>
    </location>
</feature>
<feature type="region of interest" description="Disordered" evidence="1">
    <location>
        <begin position="236"/>
        <end position="268"/>
    </location>
</feature>
<dbReference type="InterPro" id="IPR016040">
    <property type="entry name" value="NAD(P)-bd_dom"/>
</dbReference>
<evidence type="ECO:0000259" key="2">
    <source>
        <dbReference type="Pfam" id="PF13460"/>
    </source>
</evidence>
<name>A0ABV8U3Y8_9ACTN</name>
<dbReference type="Pfam" id="PF13460">
    <property type="entry name" value="NAD_binding_10"/>
    <property type="match status" value="1"/>
</dbReference>
<sequence>MIGVTVTSSPIGALVIEKLLEREVPAERIVALVQDEAGAEGVRVEKRPVDVDVPATLHEALRGVEKLVFIPTSEVGQRLKQADNVVNAAKYEGVGLLAYLSILNAETNGMAVATEHEATEQFIKRSEIPHVFLRHSWYLENFTHYVPRYLDTGRIYGAAGKGRIAAAGRVDVAEAAAVLMTEDHGVDRAFELAGDEPFTYEEFAEMLTRESGTPVAYENLDPDALKETLQEQGVGLEAASMKADRDAGVARGDLDSMSSDLPDLLSRPTKSLREAIREALQG</sequence>
<organism evidence="3 4">
    <name type="scientific">Salininema proteolyticum</name>
    <dbReference type="NCBI Taxonomy" id="1607685"/>
    <lineage>
        <taxon>Bacteria</taxon>
        <taxon>Bacillati</taxon>
        <taxon>Actinomycetota</taxon>
        <taxon>Actinomycetes</taxon>
        <taxon>Glycomycetales</taxon>
        <taxon>Glycomycetaceae</taxon>
        <taxon>Salininema</taxon>
    </lineage>
</organism>
<comment type="caution">
    <text evidence="3">The sequence shown here is derived from an EMBL/GenBank/DDBJ whole genome shotgun (WGS) entry which is preliminary data.</text>
</comment>
<proteinExistence type="predicted"/>
<dbReference type="PANTHER" id="PTHR47129:SF1">
    <property type="entry name" value="NMRA-LIKE DOMAIN-CONTAINING PROTEIN"/>
    <property type="match status" value="1"/>
</dbReference>
<dbReference type="PANTHER" id="PTHR47129">
    <property type="entry name" value="QUINONE OXIDOREDUCTASE 2"/>
    <property type="match status" value="1"/>
</dbReference>
<dbReference type="RefSeq" id="WP_380624245.1">
    <property type="nucleotide sequence ID" value="NZ_JBHSDK010000028.1"/>
</dbReference>
<keyword evidence="4" id="KW-1185">Reference proteome</keyword>
<dbReference type="Proteomes" id="UP001595823">
    <property type="component" value="Unassembled WGS sequence"/>
</dbReference>
<reference evidence="4" key="1">
    <citation type="journal article" date="2019" name="Int. J. Syst. Evol. Microbiol.">
        <title>The Global Catalogue of Microorganisms (GCM) 10K type strain sequencing project: providing services to taxonomists for standard genome sequencing and annotation.</title>
        <authorList>
            <consortium name="The Broad Institute Genomics Platform"/>
            <consortium name="The Broad Institute Genome Sequencing Center for Infectious Disease"/>
            <person name="Wu L."/>
            <person name="Ma J."/>
        </authorList>
    </citation>
    <scope>NUCLEOTIDE SEQUENCE [LARGE SCALE GENOMIC DNA]</scope>
    <source>
        <strain evidence="4">IBRC-M 10908</strain>
    </source>
</reference>